<dbReference type="CDD" id="cd04019">
    <property type="entry name" value="C2C_MCTP_PRT_plant"/>
    <property type="match status" value="1"/>
</dbReference>
<feature type="transmembrane region" description="Helical" evidence="9">
    <location>
        <begin position="859"/>
        <end position="889"/>
    </location>
</feature>
<keyword evidence="7 9" id="KW-0472">Membrane</keyword>
<keyword evidence="4" id="KW-0677">Repeat</keyword>
<reference evidence="11 12" key="1">
    <citation type="journal article" date="2023" name="G3 (Bethesda)">
        <title>A haplotype-resolved chromosome-scale genome for Quercus rubra L. provides insights into the genetics of adaptive traits for red oak species.</title>
        <authorList>
            <person name="Kapoor B."/>
            <person name="Jenkins J."/>
            <person name="Schmutz J."/>
            <person name="Zhebentyayeva T."/>
            <person name="Kuelheim C."/>
            <person name="Coggeshall M."/>
            <person name="Heim C."/>
            <person name="Lasky J.R."/>
            <person name="Leites L."/>
            <person name="Islam-Faridi N."/>
            <person name="Romero-Severson J."/>
            <person name="DeLeo V.L."/>
            <person name="Lucas S.M."/>
            <person name="Lazic D."/>
            <person name="Gailing O."/>
            <person name="Carlson J."/>
            <person name="Staton M."/>
        </authorList>
    </citation>
    <scope>NUCLEOTIDE SEQUENCE [LARGE SCALE GENOMIC DNA]</scope>
    <source>
        <strain evidence="11">Pseudo-F2</strain>
    </source>
</reference>
<dbReference type="InterPro" id="IPR047259">
    <property type="entry name" value="QUIRKY-like"/>
</dbReference>
<dbReference type="PANTHER" id="PTHR31425">
    <property type="entry name" value="PHOSPHORIBOSYLANTHRANILATE TRANSFERASE ISOFORM 1"/>
    <property type="match status" value="1"/>
</dbReference>
<dbReference type="FunFam" id="2.60.40.150:FF:000090">
    <property type="entry name" value="C2 domain-containing protein"/>
    <property type="match status" value="1"/>
</dbReference>
<feature type="compositionally biased region" description="Pro residues" evidence="8">
    <location>
        <begin position="163"/>
        <end position="174"/>
    </location>
</feature>
<feature type="domain" description="C2" evidence="10">
    <location>
        <begin position="441"/>
        <end position="563"/>
    </location>
</feature>
<evidence type="ECO:0000313" key="12">
    <source>
        <dbReference type="Proteomes" id="UP001324115"/>
    </source>
</evidence>
<dbReference type="SMART" id="SM00239">
    <property type="entry name" value="C2"/>
    <property type="match status" value="4"/>
</dbReference>
<dbReference type="SUPFAM" id="SSF49562">
    <property type="entry name" value="C2 domain (Calcium/lipid-binding domain, CaLB)"/>
    <property type="match status" value="4"/>
</dbReference>
<evidence type="ECO:0000256" key="2">
    <source>
        <dbReference type="ARBA" id="ARBA00007923"/>
    </source>
</evidence>
<feature type="domain" description="C2" evidence="10">
    <location>
        <begin position="287"/>
        <end position="405"/>
    </location>
</feature>
<name>A0AAN7EVE3_QUERU</name>
<evidence type="ECO:0000256" key="1">
    <source>
        <dbReference type="ARBA" id="ARBA00004141"/>
    </source>
</evidence>
<keyword evidence="12" id="KW-1185">Reference proteome</keyword>
<evidence type="ECO:0000259" key="10">
    <source>
        <dbReference type="PROSITE" id="PS50004"/>
    </source>
</evidence>
<proteinExistence type="inferred from homology"/>
<dbReference type="InterPro" id="IPR047257">
    <property type="entry name" value="C2B_MCTP_PRT_plant"/>
</dbReference>
<evidence type="ECO:0000256" key="3">
    <source>
        <dbReference type="ARBA" id="ARBA00022692"/>
    </source>
</evidence>
<dbReference type="InterPro" id="IPR047255">
    <property type="entry name" value="C2D_MCTP_PRT_plant"/>
</dbReference>
<keyword evidence="5" id="KW-0106">Calcium</keyword>
<evidence type="ECO:0000256" key="4">
    <source>
        <dbReference type="ARBA" id="ARBA00022737"/>
    </source>
</evidence>
<comment type="subcellular location">
    <subcellularLocation>
        <location evidence="1">Membrane</location>
        <topology evidence="1">Multi-pass membrane protein</topology>
    </subcellularLocation>
</comment>
<evidence type="ECO:0000256" key="9">
    <source>
        <dbReference type="SAM" id="Phobius"/>
    </source>
</evidence>
<dbReference type="Pfam" id="PF08372">
    <property type="entry name" value="PRT_C"/>
    <property type="match status" value="1"/>
</dbReference>
<evidence type="ECO:0000256" key="8">
    <source>
        <dbReference type="SAM" id="MobiDB-lite"/>
    </source>
</evidence>
<dbReference type="Pfam" id="PF00168">
    <property type="entry name" value="C2"/>
    <property type="match status" value="4"/>
</dbReference>
<dbReference type="InterPro" id="IPR013583">
    <property type="entry name" value="MCTP_C"/>
</dbReference>
<sequence>MVRKLIVEVVDARNLTPKDGRGTSSPYVQVDYYGQRKRTKTAICELNPTWNEVLEFNVAKPSDAQVLGDMLEVVIYHDKNHGPTTRNNFLGWICLNSTQLFVKKGEEALIYFPLQKKSLLSWIQGDIGLKIYYVDHDENEVAPPPPPPEPEKKQEEPPAVAAPAPPPEPAPAPPAADGEKPNEEPPAAAAEAESAAAPPPENVEVEAEKPTESSQPPPQPTVEESTPPEVDSSTVGGVEEPTPPDDPVIEMMPASVSKSMPEVRIAGPQPIKRLFTGHGSNFTPLDPTESMTIEKSSFDLVEKMHYLFVQVVKARKLPSIVNPIVRIGVSGGHNAQSNPARKSPNFFFEWDQTFAFGRNSPDSSSTLEVSVWDSVHNTFLGGICFDVTEIPLRDPPDSPLAPQWYRLDGNETHYPGELMLATWIGTQADEAFPDATKSTDCRNNVNSRAKVYQSPKLWYLRATVIEARDILDLPLKDLSFQIRAQLGIFQVLKTKVSVTRDGSPLWNEDLLFIAAEPFSDYLIFFLEMRQSSKAPPVTIGIVRIPNAAIERRVDDRKVASHWFNLEAPNNDEKRAMYKGRVHLRLCFDGGYHVMDEAAHLCSDYRPTARQLWKPPVGTIELGIIGCKSLIPMKTMGKGKGFTDAYCVAKYGSKWIRTRTISDSLEPKWNEQYTWKVYDPCTVLSVGVFDDSSGIFFETDSMSKPDSRIGKVRVRISTLQTGKVYRNSYPLLVLSNSGMKKMGDLEVAIRFTRAASNLDILHVYSQPLLPLMHHIKPLGIVQQEMLRNIAAKTIAVHLSRSEPPVKREVVLYMLDADSQGFSMRKVRVNYFRIINVIVGFMDIIKWVEEIRTWRNPMATILVHALFVMLVWFPDLIVPTLAFYVFVIGAWNYRFKSREPLPHFDPRISLVDGVDRDELDEEFDMVPSNRPNEIVRARLIGGRYDKLRTVGARVQRILGDIASQGERVQALVTWRDPRATGIFVGLCFVVAMIMYMVPSKMVAMAFGFYYLRHPIFRDRMPSPALNFFRRLPSLSDRIM</sequence>
<dbReference type="InterPro" id="IPR000008">
    <property type="entry name" value="C2_dom"/>
</dbReference>
<evidence type="ECO:0000256" key="5">
    <source>
        <dbReference type="ARBA" id="ARBA00022837"/>
    </source>
</evidence>
<dbReference type="PROSITE" id="PS50004">
    <property type="entry name" value="C2"/>
    <property type="match status" value="4"/>
</dbReference>
<feature type="transmembrane region" description="Helical" evidence="9">
    <location>
        <begin position="980"/>
        <end position="1009"/>
    </location>
</feature>
<organism evidence="11 12">
    <name type="scientific">Quercus rubra</name>
    <name type="common">Northern red oak</name>
    <name type="synonym">Quercus borealis</name>
    <dbReference type="NCBI Taxonomy" id="3512"/>
    <lineage>
        <taxon>Eukaryota</taxon>
        <taxon>Viridiplantae</taxon>
        <taxon>Streptophyta</taxon>
        <taxon>Embryophyta</taxon>
        <taxon>Tracheophyta</taxon>
        <taxon>Spermatophyta</taxon>
        <taxon>Magnoliopsida</taxon>
        <taxon>eudicotyledons</taxon>
        <taxon>Gunneridae</taxon>
        <taxon>Pentapetalae</taxon>
        <taxon>rosids</taxon>
        <taxon>fabids</taxon>
        <taxon>Fagales</taxon>
        <taxon>Fagaceae</taxon>
        <taxon>Quercus</taxon>
    </lineage>
</organism>
<dbReference type="Proteomes" id="UP001324115">
    <property type="component" value="Unassembled WGS sequence"/>
</dbReference>
<feature type="compositionally biased region" description="Low complexity" evidence="8">
    <location>
        <begin position="185"/>
        <end position="196"/>
    </location>
</feature>
<dbReference type="AlphaFoldDB" id="A0AAN7EVE3"/>
<dbReference type="InterPro" id="IPR047258">
    <property type="entry name" value="C2C_MCTP_PRT_plant"/>
</dbReference>
<dbReference type="PANTHER" id="PTHR31425:SF35">
    <property type="entry name" value="MULTIPLE C2 DOMAIN AND TRANSMEMBRANE REGION PROTEIN 16"/>
    <property type="match status" value="1"/>
</dbReference>
<keyword evidence="3 9" id="KW-0812">Transmembrane</keyword>
<comment type="similarity">
    <text evidence="2">Belongs to the MCTP family.</text>
</comment>
<dbReference type="InterPro" id="IPR035892">
    <property type="entry name" value="C2_domain_sf"/>
</dbReference>
<comment type="caution">
    <text evidence="11">The sequence shown here is derived from an EMBL/GenBank/DDBJ whole genome shotgun (WGS) entry which is preliminary data.</text>
</comment>
<dbReference type="Gene3D" id="2.60.40.150">
    <property type="entry name" value="C2 domain"/>
    <property type="match status" value="4"/>
</dbReference>
<feature type="domain" description="C2" evidence="10">
    <location>
        <begin position="1"/>
        <end position="111"/>
    </location>
</feature>
<feature type="region of interest" description="Disordered" evidence="8">
    <location>
        <begin position="139"/>
        <end position="250"/>
    </location>
</feature>
<dbReference type="CDD" id="cd08378">
    <property type="entry name" value="C2B_MCTP_PRT_plant"/>
    <property type="match status" value="1"/>
</dbReference>
<feature type="domain" description="C2" evidence="10">
    <location>
        <begin position="600"/>
        <end position="728"/>
    </location>
</feature>
<protein>
    <recommendedName>
        <fullName evidence="10">C2 domain-containing protein</fullName>
    </recommendedName>
</protein>
<evidence type="ECO:0000256" key="6">
    <source>
        <dbReference type="ARBA" id="ARBA00022989"/>
    </source>
</evidence>
<accession>A0AAN7EVE3</accession>
<feature type="compositionally biased region" description="Low complexity" evidence="8">
    <location>
        <begin position="221"/>
        <end position="230"/>
    </location>
</feature>
<keyword evidence="6 9" id="KW-1133">Transmembrane helix</keyword>
<evidence type="ECO:0000313" key="11">
    <source>
        <dbReference type="EMBL" id="KAK4580813.1"/>
    </source>
</evidence>
<gene>
    <name evidence="11" type="ORF">RGQ29_024456</name>
</gene>
<dbReference type="GO" id="GO:0016020">
    <property type="term" value="C:membrane"/>
    <property type="evidence" value="ECO:0007669"/>
    <property type="project" value="UniProtKB-SubCell"/>
</dbReference>
<dbReference type="EMBL" id="JAXUIC010000007">
    <property type="protein sequence ID" value="KAK4580813.1"/>
    <property type="molecule type" value="Genomic_DNA"/>
</dbReference>
<dbReference type="CDD" id="cd08379">
    <property type="entry name" value="C2D_MCTP_PRT_plant"/>
    <property type="match status" value="1"/>
</dbReference>
<evidence type="ECO:0000256" key="7">
    <source>
        <dbReference type="ARBA" id="ARBA00023136"/>
    </source>
</evidence>